<protein>
    <submittedName>
        <fullName evidence="1">Uncharacterized protein</fullName>
    </submittedName>
</protein>
<gene>
    <name evidence="1" type="ORF">EV679_0327</name>
</gene>
<dbReference type="Proteomes" id="UP000292039">
    <property type="component" value="Unassembled WGS sequence"/>
</dbReference>
<organism evidence="1 2">
    <name type="scientific">Kerstersia gyiorum</name>
    <dbReference type="NCBI Taxonomy" id="206506"/>
    <lineage>
        <taxon>Bacteria</taxon>
        <taxon>Pseudomonadati</taxon>
        <taxon>Pseudomonadota</taxon>
        <taxon>Betaproteobacteria</taxon>
        <taxon>Burkholderiales</taxon>
        <taxon>Alcaligenaceae</taxon>
        <taxon>Kerstersia</taxon>
    </lineage>
</organism>
<evidence type="ECO:0000313" key="2">
    <source>
        <dbReference type="Proteomes" id="UP000292039"/>
    </source>
</evidence>
<sequence length="96" mass="11011">MIDASGRWRLCAPPQGAGEKSPQWLAEWERDRSVFTLMDAVVAFDNREEYGDRCMRVPSGNQADAARAELRERFGDVADAWIAEYATIWRELQDEC</sequence>
<evidence type="ECO:0000313" key="1">
    <source>
        <dbReference type="EMBL" id="RZS73139.1"/>
    </source>
</evidence>
<comment type="caution">
    <text evidence="1">The sequence shown here is derived from an EMBL/GenBank/DDBJ whole genome shotgun (WGS) entry which is preliminary data.</text>
</comment>
<proteinExistence type="predicted"/>
<name>A0A4Q7N0P9_9BURK</name>
<reference evidence="1 2" key="1">
    <citation type="submission" date="2019-02" db="EMBL/GenBank/DDBJ databases">
        <title>Genomic Encyclopedia of Type Strains, Phase IV (KMG-IV): sequencing the most valuable type-strain genomes for metagenomic binning, comparative biology and taxonomic classification.</title>
        <authorList>
            <person name="Goeker M."/>
        </authorList>
    </citation>
    <scope>NUCLEOTIDE SEQUENCE [LARGE SCALE GENOMIC DNA]</scope>
    <source>
        <strain evidence="1 2">DSM 16618</strain>
    </source>
</reference>
<dbReference type="AlphaFoldDB" id="A0A4Q7N0P9"/>
<dbReference type="RefSeq" id="WP_130486381.1">
    <property type="nucleotide sequence ID" value="NZ_CBCSEB010000003.1"/>
</dbReference>
<dbReference type="EMBL" id="SGWZ01000001">
    <property type="protein sequence ID" value="RZS73139.1"/>
    <property type="molecule type" value="Genomic_DNA"/>
</dbReference>
<accession>A0A4Q7N0P9</accession>